<dbReference type="EMBL" id="CAJNDS010000619">
    <property type="protein sequence ID" value="CAE7223250.1"/>
    <property type="molecule type" value="Genomic_DNA"/>
</dbReference>
<organism evidence="2 3">
    <name type="scientific">Symbiodinium natans</name>
    <dbReference type="NCBI Taxonomy" id="878477"/>
    <lineage>
        <taxon>Eukaryota</taxon>
        <taxon>Sar</taxon>
        <taxon>Alveolata</taxon>
        <taxon>Dinophyceae</taxon>
        <taxon>Suessiales</taxon>
        <taxon>Symbiodiniaceae</taxon>
        <taxon>Symbiodinium</taxon>
    </lineage>
</organism>
<dbReference type="AlphaFoldDB" id="A0A812K6K6"/>
<evidence type="ECO:0000256" key="1">
    <source>
        <dbReference type="SAM" id="MobiDB-lite"/>
    </source>
</evidence>
<name>A0A812K6K6_9DINO</name>
<protein>
    <submittedName>
        <fullName evidence="2">Uncharacterized protein</fullName>
    </submittedName>
</protein>
<evidence type="ECO:0000313" key="3">
    <source>
        <dbReference type="Proteomes" id="UP000604046"/>
    </source>
</evidence>
<gene>
    <name evidence="2" type="ORF">SNAT2548_LOCUS8398</name>
</gene>
<feature type="compositionally biased region" description="Polar residues" evidence="1">
    <location>
        <begin position="56"/>
        <end position="67"/>
    </location>
</feature>
<sequence length="112" mass="12172">MAKSPCLRWQKVEAAWKVVRAANKKATSGQPFWIQDAVLAAEHYCVIRSVPNTSSEVAETGTHSTPRNLLGSCGKHKPSSQEPHPVLLTLFVAMPASVPKAQFECITKIFGA</sequence>
<dbReference type="Proteomes" id="UP000604046">
    <property type="component" value="Unassembled WGS sequence"/>
</dbReference>
<feature type="region of interest" description="Disordered" evidence="1">
    <location>
        <begin position="56"/>
        <end position="80"/>
    </location>
</feature>
<accession>A0A812K6K6</accession>
<comment type="caution">
    <text evidence="2">The sequence shown here is derived from an EMBL/GenBank/DDBJ whole genome shotgun (WGS) entry which is preliminary data.</text>
</comment>
<reference evidence="2" key="1">
    <citation type="submission" date="2021-02" db="EMBL/GenBank/DDBJ databases">
        <authorList>
            <person name="Dougan E. K."/>
            <person name="Rhodes N."/>
            <person name="Thang M."/>
            <person name="Chan C."/>
        </authorList>
    </citation>
    <scope>NUCLEOTIDE SEQUENCE</scope>
</reference>
<evidence type="ECO:0000313" key="2">
    <source>
        <dbReference type="EMBL" id="CAE7223250.1"/>
    </source>
</evidence>
<proteinExistence type="predicted"/>
<keyword evidence="3" id="KW-1185">Reference proteome</keyword>